<comment type="caution">
    <text evidence="2">The sequence shown here is derived from an EMBL/GenBank/DDBJ whole genome shotgun (WGS) entry which is preliminary data.</text>
</comment>
<sequence length="50" mass="5398">MMLFGGYPINTVPQGSEKGTTRDSIADKIKLGAGRTYTRAKIAALKNDIK</sequence>
<gene>
    <name evidence="2" type="ORF">HBE96_17225</name>
</gene>
<dbReference type="Proteomes" id="UP000537131">
    <property type="component" value="Unassembled WGS sequence"/>
</dbReference>
<evidence type="ECO:0000313" key="3">
    <source>
        <dbReference type="Proteomes" id="UP000537131"/>
    </source>
</evidence>
<feature type="region of interest" description="Disordered" evidence="1">
    <location>
        <begin position="1"/>
        <end position="21"/>
    </location>
</feature>
<proteinExistence type="predicted"/>
<name>A0A7Y0HNV1_9CLOT</name>
<evidence type="ECO:0000256" key="1">
    <source>
        <dbReference type="SAM" id="MobiDB-lite"/>
    </source>
</evidence>
<evidence type="ECO:0000313" key="2">
    <source>
        <dbReference type="EMBL" id="NMM64364.1"/>
    </source>
</evidence>
<organism evidence="2 3">
    <name type="scientific">Clostridium muellerianum</name>
    <dbReference type="NCBI Taxonomy" id="2716538"/>
    <lineage>
        <taxon>Bacteria</taxon>
        <taxon>Bacillati</taxon>
        <taxon>Bacillota</taxon>
        <taxon>Clostridia</taxon>
        <taxon>Eubacteriales</taxon>
        <taxon>Clostridiaceae</taxon>
        <taxon>Clostridium</taxon>
    </lineage>
</organism>
<protein>
    <submittedName>
        <fullName evidence="2">Uncharacterized protein</fullName>
    </submittedName>
</protein>
<dbReference type="EMBL" id="JABBNI010000036">
    <property type="protein sequence ID" value="NMM64364.1"/>
    <property type="molecule type" value="Genomic_DNA"/>
</dbReference>
<reference evidence="2 3" key="1">
    <citation type="submission" date="2020-06" db="EMBL/GenBank/DDBJ databases">
        <title>Complete Genome Sequence of Clostridium muelleri sp. nov. P21T, an Acid-Alcohol Producing Acetogen Isolated from Old Hay.</title>
        <authorList>
            <person name="Duncan K.E."/>
            <person name="Tanner R.S."/>
        </authorList>
    </citation>
    <scope>NUCLEOTIDE SEQUENCE [LARGE SCALE GENOMIC DNA]</scope>
    <source>
        <strain evidence="2 3">P21</strain>
    </source>
</reference>
<keyword evidence="3" id="KW-1185">Reference proteome</keyword>
<dbReference type="RefSeq" id="WP_169298947.1">
    <property type="nucleotide sequence ID" value="NZ_JABBNI010000036.1"/>
</dbReference>
<accession>A0A7Y0HNV1</accession>
<dbReference type="AlphaFoldDB" id="A0A7Y0HNV1"/>